<name>A0A1S0TKA6_LOALO</name>
<keyword evidence="1" id="KW-0812">Transmembrane</keyword>
<organism evidence="2">
    <name type="scientific">Loa loa</name>
    <name type="common">Eye worm</name>
    <name type="synonym">Filaria loa</name>
    <dbReference type="NCBI Taxonomy" id="7209"/>
    <lineage>
        <taxon>Eukaryota</taxon>
        <taxon>Metazoa</taxon>
        <taxon>Ecdysozoa</taxon>
        <taxon>Nematoda</taxon>
        <taxon>Chromadorea</taxon>
        <taxon>Rhabditida</taxon>
        <taxon>Spirurina</taxon>
        <taxon>Spiruromorpha</taxon>
        <taxon>Filarioidea</taxon>
        <taxon>Onchocercidae</taxon>
        <taxon>Loa</taxon>
    </lineage>
</organism>
<protein>
    <recommendedName>
        <fullName evidence="3">Transmembrane protein</fullName>
    </recommendedName>
</protein>
<dbReference type="CTD" id="9950418"/>
<evidence type="ECO:0000256" key="1">
    <source>
        <dbReference type="SAM" id="Phobius"/>
    </source>
</evidence>
<proteinExistence type="predicted"/>
<accession>A0A1S0TKA6</accession>
<reference evidence="2" key="1">
    <citation type="submission" date="2012-04" db="EMBL/GenBank/DDBJ databases">
        <title>The Genome Sequence of Loa loa.</title>
        <authorList>
            <consortium name="The Broad Institute Genome Sequencing Platform"/>
            <consortium name="Broad Institute Genome Sequencing Center for Infectious Disease"/>
            <person name="Nutman T.B."/>
            <person name="Fink D.L."/>
            <person name="Russ C."/>
            <person name="Young S."/>
            <person name="Zeng Q."/>
            <person name="Gargeya S."/>
            <person name="Alvarado L."/>
            <person name="Berlin A."/>
            <person name="Chapman S.B."/>
            <person name="Chen Z."/>
            <person name="Freedman E."/>
            <person name="Gellesch M."/>
            <person name="Goldberg J."/>
            <person name="Griggs A."/>
            <person name="Gujja S."/>
            <person name="Heilman E.R."/>
            <person name="Heiman D."/>
            <person name="Howarth C."/>
            <person name="Mehta T."/>
            <person name="Neiman D."/>
            <person name="Pearson M."/>
            <person name="Roberts A."/>
            <person name="Saif S."/>
            <person name="Shea T."/>
            <person name="Shenoy N."/>
            <person name="Sisk P."/>
            <person name="Stolte C."/>
            <person name="Sykes S."/>
            <person name="White J."/>
            <person name="Yandava C."/>
            <person name="Haas B."/>
            <person name="Henn M.R."/>
            <person name="Nusbaum C."/>
            <person name="Birren B."/>
        </authorList>
    </citation>
    <scope>NUCLEOTIDE SEQUENCE [LARGE SCALE GENOMIC DNA]</scope>
</reference>
<dbReference type="RefSeq" id="XP_003148509.1">
    <property type="nucleotide sequence ID" value="XM_003148461.1"/>
</dbReference>
<gene>
    <name evidence="2" type="ORF">LOAG_12949</name>
</gene>
<dbReference type="InParanoid" id="A0A1S0TKA6"/>
<evidence type="ECO:0008006" key="3">
    <source>
        <dbReference type="Google" id="ProtNLM"/>
    </source>
</evidence>
<evidence type="ECO:0000313" key="2">
    <source>
        <dbReference type="EMBL" id="EFO15560.1"/>
    </source>
</evidence>
<dbReference type="GeneID" id="9950418"/>
<sequence length="90" mass="9971">MVTTKGIPGKRMEEGKVAMMAECHRHQRNTTVSNIHSLTCKAFQLLSMFLVVADNDDDDNDDVVVNIILLYVVIIVTASIVITVADHDDD</sequence>
<feature type="transmembrane region" description="Helical" evidence="1">
    <location>
        <begin position="63"/>
        <end position="85"/>
    </location>
</feature>
<keyword evidence="1" id="KW-1133">Transmembrane helix</keyword>
<dbReference type="AlphaFoldDB" id="A0A1S0TKA6"/>
<keyword evidence="1" id="KW-0472">Membrane</keyword>
<dbReference type="EMBL" id="JH712069">
    <property type="protein sequence ID" value="EFO15560.1"/>
    <property type="molecule type" value="Genomic_DNA"/>
</dbReference>
<dbReference type="KEGG" id="loa:LOAG_12949"/>